<evidence type="ECO:0000313" key="1">
    <source>
        <dbReference type="EMBL" id="MEE2060744.1"/>
    </source>
</evidence>
<evidence type="ECO:0008006" key="3">
    <source>
        <dbReference type="Google" id="ProtNLM"/>
    </source>
</evidence>
<organism evidence="1 2">
    <name type="scientific">Rhodococcus artemisiae</name>
    <dbReference type="NCBI Taxonomy" id="714159"/>
    <lineage>
        <taxon>Bacteria</taxon>
        <taxon>Bacillati</taxon>
        <taxon>Actinomycetota</taxon>
        <taxon>Actinomycetes</taxon>
        <taxon>Mycobacteriales</taxon>
        <taxon>Nocardiaceae</taxon>
        <taxon>Rhodococcus</taxon>
    </lineage>
</organism>
<name>A0ABU7LGQ7_9NOCA</name>
<protein>
    <recommendedName>
        <fullName evidence="3">Deazaflavin-dependent oxidoreductase (Nitroreductase family)</fullName>
    </recommendedName>
</protein>
<proteinExistence type="predicted"/>
<dbReference type="EMBL" id="JAUTXY010000014">
    <property type="protein sequence ID" value="MEE2060744.1"/>
    <property type="molecule type" value="Genomic_DNA"/>
</dbReference>
<evidence type="ECO:0000313" key="2">
    <source>
        <dbReference type="Proteomes" id="UP001336020"/>
    </source>
</evidence>
<reference evidence="1 2" key="1">
    <citation type="submission" date="2023-07" db="EMBL/GenBank/DDBJ databases">
        <authorList>
            <person name="Girao M."/>
            <person name="Carvalho M.F."/>
        </authorList>
    </citation>
    <scope>NUCLEOTIDE SEQUENCE [LARGE SCALE GENOMIC DNA]</scope>
    <source>
        <strain evidence="1 2">YIM65754</strain>
    </source>
</reference>
<sequence length="116" mass="12730">MTISSSILRFAGPFNSVIMAAADLPIIGSRIRSYVAPITYVGRKSGRVITLPVSYRISGDTVKIGVAMPDQKSWWRNFLGDGAPMSIQFDEERSGHAVAHRDDRGRVEVILQLDPA</sequence>
<dbReference type="Gene3D" id="2.30.110.10">
    <property type="entry name" value="Electron Transport, Fmn-binding Protein, Chain A"/>
    <property type="match status" value="1"/>
</dbReference>
<accession>A0ABU7LGQ7</accession>
<dbReference type="Proteomes" id="UP001336020">
    <property type="component" value="Unassembled WGS sequence"/>
</dbReference>
<comment type="caution">
    <text evidence="1">The sequence shown here is derived from an EMBL/GenBank/DDBJ whole genome shotgun (WGS) entry which is preliminary data.</text>
</comment>
<keyword evidence="2" id="KW-1185">Reference proteome</keyword>
<dbReference type="InterPro" id="IPR012349">
    <property type="entry name" value="Split_barrel_FMN-bd"/>
</dbReference>
<dbReference type="RefSeq" id="WP_330135922.1">
    <property type="nucleotide sequence ID" value="NZ_JAUTXY010000014.1"/>
</dbReference>
<gene>
    <name evidence="1" type="ORF">Q7514_24805</name>
</gene>